<organism evidence="1 2">
    <name type="scientific">Microvirga arsenatis</name>
    <dbReference type="NCBI Taxonomy" id="2692265"/>
    <lineage>
        <taxon>Bacteria</taxon>
        <taxon>Pseudomonadati</taxon>
        <taxon>Pseudomonadota</taxon>
        <taxon>Alphaproteobacteria</taxon>
        <taxon>Hyphomicrobiales</taxon>
        <taxon>Methylobacteriaceae</taxon>
        <taxon>Microvirga</taxon>
    </lineage>
</organism>
<reference evidence="1 2" key="1">
    <citation type="submission" date="2020-01" db="EMBL/GenBank/DDBJ databases">
        <title>Microvirga sp. nov., an arsenate reduction bacterium isolated from Tibet hotspring sediments.</title>
        <authorList>
            <person name="Yuan C.-G."/>
        </authorList>
    </citation>
    <scope>NUCLEOTIDE SEQUENCE [LARGE SCALE GENOMIC DNA]</scope>
    <source>
        <strain evidence="1 2">SYSU G3D203</strain>
    </source>
</reference>
<proteinExistence type="predicted"/>
<name>A0ABW9YWG4_9HYPH</name>
<evidence type="ECO:0000313" key="2">
    <source>
        <dbReference type="Proteomes" id="UP000818323"/>
    </source>
</evidence>
<dbReference type="EMBL" id="JAAAXJ010000003">
    <property type="protein sequence ID" value="NBJ24167.1"/>
    <property type="molecule type" value="Genomic_DNA"/>
</dbReference>
<gene>
    <name evidence="1" type="ORF">GR303_07325</name>
</gene>
<sequence length="152" mass="15989">MSDQTARQELSRALLRDVAPDEGEFFDVYDAAAANPTDDRLAGTGFGPPPEFAGLLGMAAVLVGQSIFDKVLEWSADLAGEVAKKVLTDAAAEQLKRWLRAPAKESLGAVLTGAGKVEILAIVERDARAAGLSKDDQAKLLAAAARQLGLTR</sequence>
<dbReference type="Proteomes" id="UP000818323">
    <property type="component" value="Unassembled WGS sequence"/>
</dbReference>
<keyword evidence="2" id="KW-1185">Reference proteome</keyword>
<protein>
    <submittedName>
        <fullName evidence="1">Uncharacterized protein</fullName>
    </submittedName>
</protein>
<accession>A0ABW9YWG4</accession>
<comment type="caution">
    <text evidence="1">The sequence shown here is derived from an EMBL/GenBank/DDBJ whole genome shotgun (WGS) entry which is preliminary data.</text>
</comment>
<dbReference type="RefSeq" id="WP_161722586.1">
    <property type="nucleotide sequence ID" value="NZ_JAAAXI010000004.1"/>
</dbReference>
<evidence type="ECO:0000313" key="1">
    <source>
        <dbReference type="EMBL" id="NBJ24167.1"/>
    </source>
</evidence>